<feature type="domain" description="C3H1-type" evidence="3">
    <location>
        <begin position="1308"/>
        <end position="1336"/>
    </location>
</feature>
<feature type="zinc finger region" description="C3H1-type" evidence="1">
    <location>
        <begin position="1308"/>
        <end position="1336"/>
    </location>
</feature>
<keyword evidence="1" id="KW-0479">Metal-binding</keyword>
<dbReference type="GeneID" id="39877096"/>
<gene>
    <name evidence="4" type="ORF">BOVATA_048190</name>
</gene>
<comment type="caution">
    <text evidence="4">The sequence shown here is derived from an EMBL/GenBank/DDBJ whole genome shotgun (WGS) entry which is preliminary data.</text>
</comment>
<dbReference type="PROSITE" id="PS50103">
    <property type="entry name" value="ZF_C3H1"/>
    <property type="match status" value="1"/>
</dbReference>
<evidence type="ECO:0000259" key="3">
    <source>
        <dbReference type="PROSITE" id="PS50103"/>
    </source>
</evidence>
<dbReference type="RefSeq" id="XP_028869569.1">
    <property type="nucleotide sequence ID" value="XM_029013736.1"/>
</dbReference>
<keyword evidence="1" id="KW-0862">Zinc</keyword>
<evidence type="ECO:0000256" key="2">
    <source>
        <dbReference type="SAM" id="Phobius"/>
    </source>
</evidence>
<keyword evidence="2" id="KW-0472">Membrane</keyword>
<dbReference type="OrthoDB" id="366456at2759"/>
<dbReference type="EMBL" id="BDSA01000032">
    <property type="protein sequence ID" value="GBE63326.1"/>
    <property type="molecule type" value="Genomic_DNA"/>
</dbReference>
<evidence type="ECO:0000313" key="5">
    <source>
        <dbReference type="Proteomes" id="UP000236319"/>
    </source>
</evidence>
<reference evidence="4 5" key="1">
    <citation type="journal article" date="2017" name="BMC Genomics">
        <title>Whole-genome assembly of Babesia ovata and comparative genomics between closely related pathogens.</title>
        <authorList>
            <person name="Yamagishi J."/>
            <person name="Asada M."/>
            <person name="Hakimi H."/>
            <person name="Tanaka T.Q."/>
            <person name="Sugimoto C."/>
            <person name="Kawazu S."/>
        </authorList>
    </citation>
    <scope>NUCLEOTIDE SEQUENCE [LARGE SCALE GENOMIC DNA]</scope>
    <source>
        <strain evidence="4 5">Miyake</strain>
    </source>
</reference>
<dbReference type="VEuPathDB" id="PiroplasmaDB:BOVATA_048190"/>
<keyword evidence="2" id="KW-0812">Transmembrane</keyword>
<dbReference type="Proteomes" id="UP000236319">
    <property type="component" value="Unassembled WGS sequence"/>
</dbReference>
<keyword evidence="2" id="KW-1133">Transmembrane helix</keyword>
<dbReference type="GO" id="GO:0008270">
    <property type="term" value="F:zinc ion binding"/>
    <property type="evidence" value="ECO:0007669"/>
    <property type="project" value="UniProtKB-KW"/>
</dbReference>
<feature type="transmembrane region" description="Helical" evidence="2">
    <location>
        <begin position="1416"/>
        <end position="1439"/>
    </location>
</feature>
<name>A0A2H6KK08_9APIC</name>
<evidence type="ECO:0000313" key="4">
    <source>
        <dbReference type="EMBL" id="GBE63326.1"/>
    </source>
</evidence>
<evidence type="ECO:0000256" key="1">
    <source>
        <dbReference type="PROSITE-ProRule" id="PRU00723"/>
    </source>
</evidence>
<dbReference type="InterPro" id="IPR000571">
    <property type="entry name" value="Znf_CCCH"/>
</dbReference>
<proteinExistence type="predicted"/>
<protein>
    <recommendedName>
        <fullName evidence="3">C3H1-type domain-containing protein</fullName>
    </recommendedName>
</protein>
<keyword evidence="5" id="KW-1185">Reference proteome</keyword>
<sequence length="1478" mass="165271">MAFLHGVLESVKEDENVTTYDKNNDIKNLPTKIGEFMHNGSNDFQDAITQVSEALRAWSGELEERTTKLTGTLESLSTNIDSNISSVGELHDFDVAAKQWRTAVVGALEGTLRDARLAIEKLDNPLQAKLKTDFENIKVRIHDFADNAKRDQEELVKLKSTVETELGKLRDEIIKEAREKCQHCIALLTTAFRSNIQDPIMQVIRGFYTVRDDLEKWSKKAKEVVERALQRCTEIIEKLNGSGAGSKGERKTVEDAVTALHDNADKLMTAVEFAKVKLGLEAEATQTALKTLDTAIKMDLNCVKNAINLGIKEYVEKLGKAFSEGAGAATMSPLDTSRKPGVEAFKSMLKNGALYTVLDTSKAASAPSPAYGLEWALHGMSTHLNHYLRNGSDVVSKIVDDFMKPVDGQLPKIDNSQLVNIDNVPTFSHYHGGKGDGGKKRALHDAIDQIKIEVNKRLESPEVKNITNDKLDEALKLVNENLTKFTKAVKDVIDDRGWARGSSSPAPDRGVKNLLQDLQKMVDDSGSGNTYGIAKRLDEIKTAIGIILNKKDAPDPKNTLEEIFRQADKFHDSTIPGAVNGCVSGIISSLQKKVAEKIGNIKYEAFKRYVASAQQQLREVRKDIDDRSSTIKNTIEDDKKKGLKGLLKTIYGNTGANVNALNNPPNLAALAPKLEVFFMRLIEYAKDQLKTQHEFPNRIKSLTLVVQNLFMGLCDSQHFDHKSSMNINSINNVLNGFSPISFEGPSNSKLLDVIKRGLHALANELQKAYINVYEGAVKIDRWTETLPADQDAAQITKLTPDGKNGAKIFLTIATILNHEISYLHEKCRDKWRKYEIIETTELGRYLHQCGYRVSSTISKQNGELYSNVTGENIKQFLKSLTKTSTLNQLEAHLQSYYQVGHLSTFTSTKRPITVNQMLQWLCGLSYNGVYDLLQQHCKVLYDKEDYSEMKSILRDAVMHSLPRSLTSSHNLLITIVGTGDEYTTYACDYYSNSLQLHYPQNGESCLEMLLDILRRLFPPLRFLHSVCGLGTEHHGWGQCYYGRDISSVNWPCKEHVADKANSKPKSRPMCQPNSEPNCQPKSPLQSYLNDCLPGHLPHHLSSIGCKAECATCPSTSMKGMPCLTPLGFRGFSGSTRTGKQLCDILTEFFDTFDLTSMFCFSPNPPATLPEHFSFTLSLVSGWKDSGGNAFQMAMETSMKYVSIELYENTIELTSALRDAYGNSQRNHEAAAHQPKNVSRNTDKTVYADISSLSLATPCSGNYQCAPYLLSVCNDPYNYLTNIHSKLYLSWAIYLPWKFHDYLKYLLDEFCTILCQDWGCHTCLHGNNCKKGKHGLVDEASKLPNCNCESLVQCRGVMPTLYKYGFTFGNAVALNGKNSHKKCSNFYEMLKKVIESEHFGTLFNKCDDFIWAIRTPFTYLLLALWSLSLLYLLHIAVVRLDVLRIRSHLRSPSSHRIAAQSLLAAARVKALANVKYFSP</sequence>
<organism evidence="4 5">
    <name type="scientific">Babesia ovata</name>
    <dbReference type="NCBI Taxonomy" id="189622"/>
    <lineage>
        <taxon>Eukaryota</taxon>
        <taxon>Sar</taxon>
        <taxon>Alveolata</taxon>
        <taxon>Apicomplexa</taxon>
        <taxon>Aconoidasida</taxon>
        <taxon>Piroplasmida</taxon>
        <taxon>Babesiidae</taxon>
        <taxon>Babesia</taxon>
    </lineage>
</organism>
<keyword evidence="1" id="KW-0863">Zinc-finger</keyword>
<accession>A0A2H6KK08</accession>